<accession>A0A2A6B4M8</accession>
<dbReference type="EnsemblMetazoa" id="PPA44811.1">
    <property type="protein sequence ID" value="PPA44811.1"/>
    <property type="gene ID" value="WBGene00283180"/>
</dbReference>
<gene>
    <name evidence="2" type="primary">WBGene00283180</name>
</gene>
<evidence type="ECO:0000313" key="3">
    <source>
        <dbReference type="Proteomes" id="UP000005239"/>
    </source>
</evidence>
<accession>A0A8R1Z1F9</accession>
<name>A0A2A6B4M8_PRIPA</name>
<organism evidence="2 3">
    <name type="scientific">Pristionchus pacificus</name>
    <name type="common">Parasitic nematode worm</name>
    <dbReference type="NCBI Taxonomy" id="54126"/>
    <lineage>
        <taxon>Eukaryota</taxon>
        <taxon>Metazoa</taxon>
        <taxon>Ecdysozoa</taxon>
        <taxon>Nematoda</taxon>
        <taxon>Chromadorea</taxon>
        <taxon>Rhabditida</taxon>
        <taxon>Rhabditina</taxon>
        <taxon>Diplogasteromorpha</taxon>
        <taxon>Diplogasteroidea</taxon>
        <taxon>Neodiplogasteridae</taxon>
        <taxon>Pristionchus</taxon>
    </lineage>
</organism>
<sequence>MNSEVHLIEGADIAPIMISLQKTTGCDVSTAKMCFTKNVFSSTNCNDDVTLTQPNPDKTYPSSLNEGKEKNRGNPKIPINSNLLDVIERLEDGELEDDGKGEGGYNQEQSECPLGAKVHIPVGRGVVRTEISMI</sequence>
<dbReference type="Proteomes" id="UP000005239">
    <property type="component" value="Unassembled WGS sequence"/>
</dbReference>
<protein>
    <submittedName>
        <fullName evidence="2">Uncharacterized protein</fullName>
    </submittedName>
</protein>
<evidence type="ECO:0000313" key="2">
    <source>
        <dbReference type="EnsemblMetazoa" id="PPA44811.1"/>
    </source>
</evidence>
<reference evidence="3" key="1">
    <citation type="journal article" date="2008" name="Nat. Genet.">
        <title>The Pristionchus pacificus genome provides a unique perspective on nematode lifestyle and parasitism.</title>
        <authorList>
            <person name="Dieterich C."/>
            <person name="Clifton S.W."/>
            <person name="Schuster L.N."/>
            <person name="Chinwalla A."/>
            <person name="Delehaunty K."/>
            <person name="Dinkelacker I."/>
            <person name="Fulton L."/>
            <person name="Fulton R."/>
            <person name="Godfrey J."/>
            <person name="Minx P."/>
            <person name="Mitreva M."/>
            <person name="Roeseler W."/>
            <person name="Tian H."/>
            <person name="Witte H."/>
            <person name="Yang S.P."/>
            <person name="Wilson R.K."/>
            <person name="Sommer R.J."/>
        </authorList>
    </citation>
    <scope>NUCLEOTIDE SEQUENCE [LARGE SCALE GENOMIC DNA]</scope>
    <source>
        <strain evidence="3">PS312</strain>
    </source>
</reference>
<keyword evidence="3" id="KW-1185">Reference proteome</keyword>
<feature type="compositionally biased region" description="Polar residues" evidence="1">
    <location>
        <begin position="45"/>
        <end position="65"/>
    </location>
</feature>
<reference evidence="2" key="2">
    <citation type="submission" date="2022-06" db="UniProtKB">
        <authorList>
            <consortium name="EnsemblMetazoa"/>
        </authorList>
    </citation>
    <scope>IDENTIFICATION</scope>
    <source>
        <strain evidence="2">PS312</strain>
    </source>
</reference>
<feature type="region of interest" description="Disordered" evidence="1">
    <location>
        <begin position="45"/>
        <end position="78"/>
    </location>
</feature>
<feature type="region of interest" description="Disordered" evidence="1">
    <location>
        <begin position="91"/>
        <end position="111"/>
    </location>
</feature>
<dbReference type="AlphaFoldDB" id="A0A2A6B4M8"/>
<evidence type="ECO:0000256" key="1">
    <source>
        <dbReference type="SAM" id="MobiDB-lite"/>
    </source>
</evidence>
<proteinExistence type="predicted"/>